<reference evidence="2 3" key="1">
    <citation type="submission" date="2016-11" db="EMBL/GenBank/DDBJ databases">
        <title>Trade-off between light-utilization and light-protection in marine flavobacteria.</title>
        <authorList>
            <person name="Kumagai Y."/>
        </authorList>
    </citation>
    <scope>NUCLEOTIDE SEQUENCE [LARGE SCALE GENOMIC DNA]</scope>
    <source>
        <strain evidence="2 3">JCM 17109</strain>
    </source>
</reference>
<organism evidence="2 3">
    <name type="scientific">Nonlabens agnitus</name>
    <dbReference type="NCBI Taxonomy" id="870484"/>
    <lineage>
        <taxon>Bacteria</taxon>
        <taxon>Pseudomonadati</taxon>
        <taxon>Bacteroidota</taxon>
        <taxon>Flavobacteriia</taxon>
        <taxon>Flavobacteriales</taxon>
        <taxon>Flavobacteriaceae</taxon>
        <taxon>Nonlabens</taxon>
    </lineage>
</organism>
<gene>
    <name evidence="2" type="ORF">BST86_02155</name>
</gene>
<accession>A0A2S9WR75</accession>
<evidence type="ECO:0000313" key="3">
    <source>
        <dbReference type="Proteomes" id="UP000239532"/>
    </source>
</evidence>
<keyword evidence="3" id="KW-1185">Reference proteome</keyword>
<keyword evidence="1" id="KW-0472">Membrane</keyword>
<sequence>MATTATHILRKIDNIKARSEQRRSDYKKDILMGKRSPFKENSEMPVFTKEQVENHKKKFQREIAKRKRRNIWIILIVVISLPATLWLMHSIFMYGVKS</sequence>
<evidence type="ECO:0000313" key="2">
    <source>
        <dbReference type="EMBL" id="PRP65973.1"/>
    </source>
</evidence>
<proteinExistence type="predicted"/>
<evidence type="ECO:0000256" key="1">
    <source>
        <dbReference type="SAM" id="Phobius"/>
    </source>
</evidence>
<dbReference type="RefSeq" id="WP_105981835.1">
    <property type="nucleotide sequence ID" value="NZ_MQUC01000003.1"/>
</dbReference>
<keyword evidence="1" id="KW-0812">Transmembrane</keyword>
<dbReference type="EMBL" id="MQUC01000003">
    <property type="protein sequence ID" value="PRP65973.1"/>
    <property type="molecule type" value="Genomic_DNA"/>
</dbReference>
<keyword evidence="1" id="KW-1133">Transmembrane helix</keyword>
<name>A0A2S9WR75_9FLAO</name>
<comment type="caution">
    <text evidence="2">The sequence shown here is derived from an EMBL/GenBank/DDBJ whole genome shotgun (WGS) entry which is preliminary data.</text>
</comment>
<feature type="transmembrane region" description="Helical" evidence="1">
    <location>
        <begin position="71"/>
        <end position="96"/>
    </location>
</feature>
<protein>
    <submittedName>
        <fullName evidence="2">Uncharacterized protein</fullName>
    </submittedName>
</protein>
<dbReference type="AlphaFoldDB" id="A0A2S9WR75"/>
<dbReference type="Proteomes" id="UP000239532">
    <property type="component" value="Unassembled WGS sequence"/>
</dbReference>